<proteinExistence type="predicted"/>
<dbReference type="Proteomes" id="UP000198310">
    <property type="component" value="Unassembled WGS sequence"/>
</dbReference>
<name>A0A238YGX3_9BACT</name>
<reference evidence="3" key="1">
    <citation type="submission" date="2017-06" db="EMBL/GenBank/DDBJ databases">
        <authorList>
            <person name="Varghese N."/>
            <person name="Submissions S."/>
        </authorList>
    </citation>
    <scope>NUCLEOTIDE SEQUENCE [LARGE SCALE GENOMIC DNA]</scope>
    <source>
        <strain evidence="3">DSM 28041</strain>
    </source>
</reference>
<sequence length="328" mass="37580">MPRVTVIIPNYNHALYLPKRIDSVLKQTERDFEVLLLDDCSPDNSREIIAHYAAQDKRIKVVLNEQNSGSTFHQWNKGLSLAKGEYIWIAESDDYADPRLLETLVARLEADPQVGIAYCMSISVDEKSQPVGNHYAYYEEVDAQRWAHDFTIPGIELVQRYMPFRCIIPNASAVVVRRSVIEQTGPADETMRLSGDWAYWSKILASSKVAFVAEPLNYFRQHTNNVRSKALVTGLALAEEAHILKFLQQFGPLDSAVYQKKIDSLLQRWFYGMVNYNITPKVHKEIYARLAQVDPHFARRFASAFSRFLFGNNMSGIRQFIGDKLLAR</sequence>
<evidence type="ECO:0000313" key="3">
    <source>
        <dbReference type="Proteomes" id="UP000198310"/>
    </source>
</evidence>
<dbReference type="RefSeq" id="WP_089333044.1">
    <property type="nucleotide sequence ID" value="NZ_FZNS01000005.1"/>
</dbReference>
<dbReference type="AlphaFoldDB" id="A0A238YGX3"/>
<dbReference type="PANTHER" id="PTHR22916:SF3">
    <property type="entry name" value="UDP-GLCNAC:BETAGAL BETA-1,3-N-ACETYLGLUCOSAMINYLTRANSFERASE-LIKE PROTEIN 1"/>
    <property type="match status" value="1"/>
</dbReference>
<dbReference type="EMBL" id="FZNS01000005">
    <property type="protein sequence ID" value="SNR69981.1"/>
    <property type="molecule type" value="Genomic_DNA"/>
</dbReference>
<protein>
    <submittedName>
        <fullName evidence="2">Glycosyl transferase family 2</fullName>
    </submittedName>
</protein>
<keyword evidence="2" id="KW-0808">Transferase</keyword>
<gene>
    <name evidence="2" type="ORF">SAMN06269173_105207</name>
</gene>
<evidence type="ECO:0000313" key="2">
    <source>
        <dbReference type="EMBL" id="SNR69981.1"/>
    </source>
</evidence>
<keyword evidence="3" id="KW-1185">Reference proteome</keyword>
<dbReference type="Pfam" id="PF00535">
    <property type="entry name" value="Glycos_transf_2"/>
    <property type="match status" value="1"/>
</dbReference>
<dbReference type="GO" id="GO:0016758">
    <property type="term" value="F:hexosyltransferase activity"/>
    <property type="evidence" value="ECO:0007669"/>
    <property type="project" value="UniProtKB-ARBA"/>
</dbReference>
<dbReference type="InterPro" id="IPR029044">
    <property type="entry name" value="Nucleotide-diphossugar_trans"/>
</dbReference>
<dbReference type="SUPFAM" id="SSF53448">
    <property type="entry name" value="Nucleotide-diphospho-sugar transferases"/>
    <property type="match status" value="1"/>
</dbReference>
<dbReference type="Gene3D" id="3.90.550.10">
    <property type="entry name" value="Spore Coat Polysaccharide Biosynthesis Protein SpsA, Chain A"/>
    <property type="match status" value="1"/>
</dbReference>
<feature type="domain" description="Glycosyltransferase 2-like" evidence="1">
    <location>
        <begin position="5"/>
        <end position="132"/>
    </location>
</feature>
<dbReference type="CDD" id="cd00761">
    <property type="entry name" value="Glyco_tranf_GTA_type"/>
    <property type="match status" value="1"/>
</dbReference>
<accession>A0A238YGX3</accession>
<dbReference type="InterPro" id="IPR001173">
    <property type="entry name" value="Glyco_trans_2-like"/>
</dbReference>
<dbReference type="PANTHER" id="PTHR22916">
    <property type="entry name" value="GLYCOSYLTRANSFERASE"/>
    <property type="match status" value="1"/>
</dbReference>
<evidence type="ECO:0000259" key="1">
    <source>
        <dbReference type="Pfam" id="PF00535"/>
    </source>
</evidence>
<organism evidence="2 3">
    <name type="scientific">Hymenobacter mucosus</name>
    <dbReference type="NCBI Taxonomy" id="1411120"/>
    <lineage>
        <taxon>Bacteria</taxon>
        <taxon>Pseudomonadati</taxon>
        <taxon>Bacteroidota</taxon>
        <taxon>Cytophagia</taxon>
        <taxon>Cytophagales</taxon>
        <taxon>Hymenobacteraceae</taxon>
        <taxon>Hymenobacter</taxon>
    </lineage>
</organism>